<evidence type="ECO:0000256" key="16">
    <source>
        <dbReference type="SAM" id="MobiDB-lite"/>
    </source>
</evidence>
<evidence type="ECO:0000256" key="6">
    <source>
        <dbReference type="ARBA" id="ARBA00018163"/>
    </source>
</evidence>
<dbReference type="GO" id="GO:0000103">
    <property type="term" value="P:sulfate assimilation"/>
    <property type="evidence" value="ECO:0007669"/>
    <property type="project" value="UniProtKB-UniRule"/>
</dbReference>
<dbReference type="InterPro" id="IPR059117">
    <property type="entry name" value="APS_kinase_dom"/>
</dbReference>
<evidence type="ECO:0000259" key="17">
    <source>
        <dbReference type="Pfam" id="PF01583"/>
    </source>
</evidence>
<name>A0A4U1HX52_9BURK</name>
<dbReference type="Proteomes" id="UP000305539">
    <property type="component" value="Unassembled WGS sequence"/>
</dbReference>
<keyword evidence="9 14" id="KW-0418">Kinase</keyword>
<evidence type="ECO:0000256" key="7">
    <source>
        <dbReference type="ARBA" id="ARBA00022679"/>
    </source>
</evidence>
<keyword evidence="14" id="KW-0597">Phosphoprotein</keyword>
<feature type="binding site" evidence="14">
    <location>
        <begin position="65"/>
        <end position="72"/>
    </location>
    <ligand>
        <name>ATP</name>
        <dbReference type="ChEBI" id="CHEBI:30616"/>
    </ligand>
</feature>
<dbReference type="NCBIfam" id="TIGR00455">
    <property type="entry name" value="apsK"/>
    <property type="match status" value="1"/>
</dbReference>
<organism evidence="18 19">
    <name type="scientific">Trinickia terrae</name>
    <dbReference type="NCBI Taxonomy" id="2571161"/>
    <lineage>
        <taxon>Bacteria</taxon>
        <taxon>Pseudomonadati</taxon>
        <taxon>Pseudomonadota</taxon>
        <taxon>Betaproteobacteria</taxon>
        <taxon>Burkholderiales</taxon>
        <taxon>Burkholderiaceae</taxon>
        <taxon>Trinickia</taxon>
    </lineage>
</organism>
<evidence type="ECO:0000256" key="5">
    <source>
        <dbReference type="ARBA" id="ARBA00012121"/>
    </source>
</evidence>
<evidence type="ECO:0000256" key="15">
    <source>
        <dbReference type="RuleBase" id="RU004347"/>
    </source>
</evidence>
<comment type="catalytic activity">
    <reaction evidence="1 14 15">
        <text>adenosine 5'-phosphosulfate + ATP = 3'-phosphoadenylyl sulfate + ADP + H(+)</text>
        <dbReference type="Rhea" id="RHEA:24152"/>
        <dbReference type="ChEBI" id="CHEBI:15378"/>
        <dbReference type="ChEBI" id="CHEBI:30616"/>
        <dbReference type="ChEBI" id="CHEBI:58243"/>
        <dbReference type="ChEBI" id="CHEBI:58339"/>
        <dbReference type="ChEBI" id="CHEBI:456216"/>
        <dbReference type="EC" id="2.7.1.25"/>
    </reaction>
</comment>
<keyword evidence="10 14" id="KW-0067">ATP-binding</keyword>
<dbReference type="Pfam" id="PF01583">
    <property type="entry name" value="APS_kinase"/>
    <property type="match status" value="1"/>
</dbReference>
<dbReference type="EC" id="2.7.1.25" evidence="5 14"/>
<accession>A0A4U1HX52</accession>
<dbReference type="RefSeq" id="WP_136897626.1">
    <property type="nucleotide sequence ID" value="NZ_SWJE01000014.1"/>
</dbReference>
<feature type="domain" description="APS kinase" evidence="17">
    <location>
        <begin position="59"/>
        <end position="207"/>
    </location>
</feature>
<dbReference type="EMBL" id="SWJE01000014">
    <property type="protein sequence ID" value="TKC83586.1"/>
    <property type="molecule type" value="Genomic_DNA"/>
</dbReference>
<dbReference type="GO" id="GO:0005524">
    <property type="term" value="F:ATP binding"/>
    <property type="evidence" value="ECO:0007669"/>
    <property type="project" value="UniProtKB-UniRule"/>
</dbReference>
<evidence type="ECO:0000256" key="3">
    <source>
        <dbReference type="ARBA" id="ARBA00004806"/>
    </source>
</evidence>
<dbReference type="GO" id="GO:0070814">
    <property type="term" value="P:hydrogen sulfide biosynthetic process"/>
    <property type="evidence" value="ECO:0007669"/>
    <property type="project" value="UniProtKB-UniRule"/>
</dbReference>
<dbReference type="HAMAP" id="MF_00065">
    <property type="entry name" value="Adenylyl_sulf_kinase"/>
    <property type="match status" value="1"/>
</dbReference>
<dbReference type="GO" id="GO:0004020">
    <property type="term" value="F:adenylylsulfate kinase activity"/>
    <property type="evidence" value="ECO:0007669"/>
    <property type="project" value="UniProtKB-UniRule"/>
</dbReference>
<evidence type="ECO:0000256" key="10">
    <source>
        <dbReference type="ARBA" id="ARBA00022840"/>
    </source>
</evidence>
<evidence type="ECO:0000313" key="19">
    <source>
        <dbReference type="Proteomes" id="UP000305539"/>
    </source>
</evidence>
<dbReference type="PANTHER" id="PTHR11055:SF63">
    <property type="entry name" value="ADENYLYL-SULFATE KINASE 1, CHLOROPLASTIC"/>
    <property type="match status" value="1"/>
</dbReference>
<dbReference type="SUPFAM" id="SSF52540">
    <property type="entry name" value="P-loop containing nucleoside triphosphate hydrolases"/>
    <property type="match status" value="1"/>
</dbReference>
<feature type="compositionally biased region" description="Basic and acidic residues" evidence="16">
    <location>
        <begin position="17"/>
        <end position="31"/>
    </location>
</feature>
<evidence type="ECO:0000256" key="1">
    <source>
        <dbReference type="ARBA" id="ARBA00001823"/>
    </source>
</evidence>
<feature type="active site" description="Phosphoserine intermediate" evidence="14">
    <location>
        <position position="139"/>
    </location>
</feature>
<evidence type="ECO:0000313" key="18">
    <source>
        <dbReference type="EMBL" id="TKC83586.1"/>
    </source>
</evidence>
<dbReference type="OrthoDB" id="9804504at2"/>
<evidence type="ECO:0000256" key="4">
    <source>
        <dbReference type="ARBA" id="ARBA00007008"/>
    </source>
</evidence>
<dbReference type="InterPro" id="IPR027417">
    <property type="entry name" value="P-loop_NTPase"/>
</dbReference>
<evidence type="ECO:0000256" key="12">
    <source>
        <dbReference type="ARBA" id="ARBA00031393"/>
    </source>
</evidence>
<evidence type="ECO:0000256" key="9">
    <source>
        <dbReference type="ARBA" id="ARBA00022777"/>
    </source>
</evidence>
<reference evidence="18 19" key="1">
    <citation type="submission" date="2019-04" db="EMBL/GenBank/DDBJ databases">
        <title>Trinickia sp. 7GSK02, isolated from subtropical forest soil.</title>
        <authorList>
            <person name="Gao Z.-H."/>
            <person name="Qiu L.-H."/>
        </authorList>
    </citation>
    <scope>NUCLEOTIDE SEQUENCE [LARGE SCALE GENOMIC DNA]</scope>
    <source>
        <strain evidence="18 19">7GSK02</strain>
    </source>
</reference>
<proteinExistence type="inferred from homology"/>
<protein>
    <recommendedName>
        <fullName evidence="6 14">Adenylyl-sulfate kinase</fullName>
        <ecNumber evidence="5 14">2.7.1.25</ecNumber>
    </recommendedName>
    <alternativeName>
        <fullName evidence="12 14">APS kinase</fullName>
    </alternativeName>
    <alternativeName>
        <fullName evidence="13 14">ATP adenosine-5'-phosphosulfate 3'-phosphotransferase</fullName>
    </alternativeName>
    <alternativeName>
        <fullName evidence="11 14">Adenosine-5'-phosphosulfate kinase</fullName>
    </alternativeName>
</protein>
<feature type="region of interest" description="Disordered" evidence="16">
    <location>
        <begin position="1"/>
        <end position="37"/>
    </location>
</feature>
<evidence type="ECO:0000256" key="11">
    <source>
        <dbReference type="ARBA" id="ARBA00029724"/>
    </source>
</evidence>
<dbReference type="AlphaFoldDB" id="A0A4U1HX52"/>
<evidence type="ECO:0000256" key="14">
    <source>
        <dbReference type="HAMAP-Rule" id="MF_00065"/>
    </source>
</evidence>
<evidence type="ECO:0000256" key="8">
    <source>
        <dbReference type="ARBA" id="ARBA00022741"/>
    </source>
</evidence>
<dbReference type="Gene3D" id="3.40.50.300">
    <property type="entry name" value="P-loop containing nucleotide triphosphate hydrolases"/>
    <property type="match status" value="1"/>
</dbReference>
<evidence type="ECO:0000256" key="2">
    <source>
        <dbReference type="ARBA" id="ARBA00002632"/>
    </source>
</evidence>
<evidence type="ECO:0000256" key="13">
    <source>
        <dbReference type="ARBA" id="ARBA00031464"/>
    </source>
</evidence>
<dbReference type="CDD" id="cd02027">
    <property type="entry name" value="APSK"/>
    <property type="match status" value="1"/>
</dbReference>
<dbReference type="UniPathway" id="UPA00140">
    <property type="reaction ID" value="UER00205"/>
</dbReference>
<gene>
    <name evidence="14 18" type="primary">cysC</name>
    <name evidence="18" type="ORF">FAZ69_24200</name>
</gene>
<comment type="caution">
    <text evidence="18">The sequence shown here is derived from an EMBL/GenBank/DDBJ whole genome shotgun (WGS) entry which is preliminary data.</text>
</comment>
<comment type="similarity">
    <text evidence="4 14 15">Belongs to the APS kinase family.</text>
</comment>
<keyword evidence="8 14" id="KW-0547">Nucleotide-binding</keyword>
<dbReference type="NCBIfam" id="NF003013">
    <property type="entry name" value="PRK03846.1"/>
    <property type="match status" value="1"/>
</dbReference>
<sequence>MSGNVQVVPGLVVPSGDEARAPVKPDAEHHRPGAPSNVFWHGGGPASEMRPLQFGHPPVSFWLTGLSGAGKSTIAFELEQRLRADGRPCTVLDGDNLRYGLNCDLGFSEDDRRENIRRTGEVARLMNDAGLIVIASLISPYRKDRATAQRIIGEDRFIEVHVSTPLEVCVARDPKGLYKKARQGEIRHFTGVTSPYEPPLAPSVVVDTSQLAHGGAAAELHAYLIERERCEGKRHAAAK</sequence>
<dbReference type="InterPro" id="IPR002891">
    <property type="entry name" value="APS"/>
</dbReference>
<comment type="pathway">
    <text evidence="3 14 15">Sulfur metabolism; hydrogen sulfide biosynthesis; sulfite from sulfate: step 2/3.</text>
</comment>
<keyword evidence="7 14" id="KW-0808">Transferase</keyword>
<comment type="function">
    <text evidence="2 14 15">Catalyzes the synthesis of activated sulfate.</text>
</comment>
<dbReference type="PANTHER" id="PTHR11055">
    <property type="entry name" value="BIFUNCTIONAL 3'-PHOSPHOADENOSINE 5'-PHOSPHOSULFATE SYNTHASE"/>
    <property type="match status" value="1"/>
</dbReference>
<keyword evidence="19" id="KW-1185">Reference proteome</keyword>